<evidence type="ECO:0000313" key="2">
    <source>
        <dbReference type="Proteomes" id="UP001201463"/>
    </source>
</evidence>
<dbReference type="InterPro" id="IPR014508">
    <property type="entry name" value="UCP020555_TPR-like"/>
</dbReference>
<protein>
    <submittedName>
        <fullName evidence="1">DUF4810 domain-containing protein</fullName>
    </submittedName>
</protein>
<name>A0ABS8XCR6_9BURK</name>
<evidence type="ECO:0000313" key="1">
    <source>
        <dbReference type="EMBL" id="MCE4537187.1"/>
    </source>
</evidence>
<dbReference type="PIRSF" id="PIRSF020555">
    <property type="entry name" value="UCP020555"/>
    <property type="match status" value="1"/>
</dbReference>
<accession>A0ABS8XCR6</accession>
<dbReference type="EMBL" id="JAJTWT010000003">
    <property type="protein sequence ID" value="MCE4537187.1"/>
    <property type="molecule type" value="Genomic_DNA"/>
</dbReference>
<dbReference type="RefSeq" id="WP_233390974.1">
    <property type="nucleotide sequence ID" value="NZ_JAJTWT010000003.1"/>
</dbReference>
<dbReference type="Proteomes" id="UP001201463">
    <property type="component" value="Unassembled WGS sequence"/>
</dbReference>
<gene>
    <name evidence="1" type="ORF">LXT12_07980</name>
</gene>
<comment type="caution">
    <text evidence="1">The sequence shown here is derived from an EMBL/GenBank/DDBJ whole genome shotgun (WGS) entry which is preliminary data.</text>
</comment>
<dbReference type="Pfam" id="PF16068">
    <property type="entry name" value="DUF4810"/>
    <property type="match status" value="1"/>
</dbReference>
<proteinExistence type="predicted"/>
<sequence>MKTTLTLLAALALAGCAQPGPKPLYQWAGYQNSVYQYLKSDGSEPGAQIAALEAQIEKNKAAGEATPPGMRAHLALLYSKVGDDVAAQRHLEAERAQFPESAAYIDFLLKNVKKDGSKSAISAPAAAASQAKI</sequence>
<keyword evidence="2" id="KW-1185">Reference proteome</keyword>
<reference evidence="1 2" key="1">
    <citation type="submission" date="2021-12" db="EMBL/GenBank/DDBJ databases">
        <title>Genome seq of p7.</title>
        <authorList>
            <person name="Seo T."/>
        </authorList>
    </citation>
    <scope>NUCLEOTIDE SEQUENCE [LARGE SCALE GENOMIC DNA]</scope>
    <source>
        <strain evidence="1 2">P7</strain>
    </source>
</reference>
<organism evidence="1 2">
    <name type="scientific">Pelomonas caseinilytica</name>
    <dbReference type="NCBI Taxonomy" id="2906763"/>
    <lineage>
        <taxon>Bacteria</taxon>
        <taxon>Pseudomonadati</taxon>
        <taxon>Pseudomonadota</taxon>
        <taxon>Betaproteobacteria</taxon>
        <taxon>Burkholderiales</taxon>
        <taxon>Sphaerotilaceae</taxon>
        <taxon>Roseateles</taxon>
    </lineage>
</organism>
<dbReference type="PROSITE" id="PS51257">
    <property type="entry name" value="PROKAR_LIPOPROTEIN"/>
    <property type="match status" value="1"/>
</dbReference>